<evidence type="ECO:0008006" key="4">
    <source>
        <dbReference type="Google" id="ProtNLM"/>
    </source>
</evidence>
<keyword evidence="3" id="KW-1185">Reference proteome</keyword>
<dbReference type="Pfam" id="PF06962">
    <property type="entry name" value="rRNA_methylase"/>
    <property type="match status" value="1"/>
</dbReference>
<dbReference type="AlphaFoldDB" id="A0AAD2FUI2"/>
<accession>A0AAD2FUI2</accession>
<sequence length="444" mass="49160">MLSTSKTIILTATITIASMLFASKVSAFLHHHSHMQHRCGRFSSSLATDTRRRIWNPLGSSSSSSSNNNVDVYKQEFNSNSQTINKNAMFEGLLSSALNRAQSTLEQTREFSSTSSSTSSSFSTPTAFDQQPPTQEQPKKENSKKTSKGSYRDNPAITNTALAHSLWREILKPNQDSAIDATCGNGHDTLAMAEILFPSADHEDNNKHENYSQLLALDIQERACQSTTKAIRERFGPSILEEDHRVEVRQTSHAPLPTPSDGGDVGLIVYNLGWLPNANHNNNNNNNNNKNGKKAATTTSSSNKDCITKVESTLQSLTDAALMIRIGGMISVTTYPATNEEEDLAVRVLLECLALLSSNVQTWRGFLDEIYDDTVVHDDDDDESDDEKLQPSKSQLSKETMEMIVVAMERIVSEGEAKQTFRVSEHRKLGMYRAPILLTATRIK</sequence>
<protein>
    <recommendedName>
        <fullName evidence="4">rRNA methylase</fullName>
    </recommendedName>
</protein>
<dbReference type="InterPro" id="IPR029063">
    <property type="entry name" value="SAM-dependent_MTases_sf"/>
</dbReference>
<name>A0AAD2FUI2_9STRA</name>
<gene>
    <name evidence="2" type="ORF">CYCCA115_LOCUS14195</name>
</gene>
<dbReference type="PANTHER" id="PTHR35276:SF1">
    <property type="entry name" value="TRNA (MNM(5)S(2)U34)-METHYLTRANSFERASE, CHLOROPLASTIC"/>
    <property type="match status" value="1"/>
</dbReference>
<dbReference type="EMBL" id="CAKOGP040001836">
    <property type="protein sequence ID" value="CAJ1953596.1"/>
    <property type="molecule type" value="Genomic_DNA"/>
</dbReference>
<dbReference type="Proteomes" id="UP001295423">
    <property type="component" value="Unassembled WGS sequence"/>
</dbReference>
<feature type="region of interest" description="Disordered" evidence="1">
    <location>
        <begin position="280"/>
        <end position="303"/>
    </location>
</feature>
<dbReference type="PANTHER" id="PTHR35276">
    <property type="entry name" value="S-ADENOSYL-L-METHIONINE-DEPENDENT METHYLTRANSFERASES SUPERFAMILY PROTEIN"/>
    <property type="match status" value="1"/>
</dbReference>
<evidence type="ECO:0000313" key="2">
    <source>
        <dbReference type="EMBL" id="CAJ1953596.1"/>
    </source>
</evidence>
<dbReference type="Gene3D" id="3.40.50.150">
    <property type="entry name" value="Vaccinia Virus protein VP39"/>
    <property type="match status" value="1"/>
</dbReference>
<feature type="region of interest" description="Disordered" evidence="1">
    <location>
        <begin position="105"/>
        <end position="156"/>
    </location>
</feature>
<feature type="compositionally biased region" description="Low complexity" evidence="1">
    <location>
        <begin position="111"/>
        <end position="136"/>
    </location>
</feature>
<dbReference type="SUPFAM" id="SSF53335">
    <property type="entry name" value="S-adenosyl-L-methionine-dependent methyltransferases"/>
    <property type="match status" value="1"/>
</dbReference>
<reference evidence="2" key="1">
    <citation type="submission" date="2023-08" db="EMBL/GenBank/DDBJ databases">
        <authorList>
            <person name="Audoor S."/>
            <person name="Bilcke G."/>
        </authorList>
    </citation>
    <scope>NUCLEOTIDE SEQUENCE</scope>
</reference>
<evidence type="ECO:0000256" key="1">
    <source>
        <dbReference type="SAM" id="MobiDB-lite"/>
    </source>
</evidence>
<comment type="caution">
    <text evidence="2">The sequence shown here is derived from an EMBL/GenBank/DDBJ whole genome shotgun (WGS) entry which is preliminary data.</text>
</comment>
<dbReference type="InterPro" id="IPR010719">
    <property type="entry name" value="MnmM_MeTrfase"/>
</dbReference>
<evidence type="ECO:0000313" key="3">
    <source>
        <dbReference type="Proteomes" id="UP001295423"/>
    </source>
</evidence>
<proteinExistence type="predicted"/>
<organism evidence="2 3">
    <name type="scientific">Cylindrotheca closterium</name>
    <dbReference type="NCBI Taxonomy" id="2856"/>
    <lineage>
        <taxon>Eukaryota</taxon>
        <taxon>Sar</taxon>
        <taxon>Stramenopiles</taxon>
        <taxon>Ochrophyta</taxon>
        <taxon>Bacillariophyta</taxon>
        <taxon>Bacillariophyceae</taxon>
        <taxon>Bacillariophycidae</taxon>
        <taxon>Bacillariales</taxon>
        <taxon>Bacillariaceae</taxon>
        <taxon>Cylindrotheca</taxon>
    </lineage>
</organism>